<name>A0A9P3GT45_9APHY</name>
<organism evidence="2 3">
    <name type="scientific">Phanerochaete sordida</name>
    <dbReference type="NCBI Taxonomy" id="48140"/>
    <lineage>
        <taxon>Eukaryota</taxon>
        <taxon>Fungi</taxon>
        <taxon>Dikarya</taxon>
        <taxon>Basidiomycota</taxon>
        <taxon>Agaricomycotina</taxon>
        <taxon>Agaricomycetes</taxon>
        <taxon>Polyporales</taxon>
        <taxon>Phanerochaetaceae</taxon>
        <taxon>Phanerochaete</taxon>
    </lineage>
</organism>
<accession>A0A9P3GT45</accession>
<feature type="region of interest" description="Disordered" evidence="1">
    <location>
        <begin position="1"/>
        <end position="26"/>
    </location>
</feature>
<proteinExistence type="predicted"/>
<gene>
    <name evidence="2" type="ORF">PsYK624_170500</name>
</gene>
<dbReference type="AlphaFoldDB" id="A0A9P3GT45"/>
<sequence>MARPPPSHAPRDELKARARRPGTRSLSAASTAVAVAHSRAGSVSLTYLRYTDAITRDVRDSGHAMLLSGGIVACDRLPQTSRNVNELVVSLRRRPGQDAIP</sequence>
<evidence type="ECO:0000313" key="2">
    <source>
        <dbReference type="EMBL" id="GJF00749.1"/>
    </source>
</evidence>
<reference evidence="2 3" key="1">
    <citation type="submission" date="2021-08" db="EMBL/GenBank/DDBJ databases">
        <title>Draft Genome Sequence of Phanerochaete sordida strain YK-624.</title>
        <authorList>
            <person name="Mori T."/>
            <person name="Dohra H."/>
            <person name="Suzuki T."/>
            <person name="Kawagishi H."/>
            <person name="Hirai H."/>
        </authorList>
    </citation>
    <scope>NUCLEOTIDE SEQUENCE [LARGE SCALE GENOMIC DNA]</scope>
    <source>
        <strain evidence="2 3">YK-624</strain>
    </source>
</reference>
<evidence type="ECO:0000313" key="3">
    <source>
        <dbReference type="Proteomes" id="UP000703269"/>
    </source>
</evidence>
<evidence type="ECO:0000256" key="1">
    <source>
        <dbReference type="SAM" id="MobiDB-lite"/>
    </source>
</evidence>
<protein>
    <submittedName>
        <fullName evidence="2">Uncharacterized protein</fullName>
    </submittedName>
</protein>
<dbReference type="Proteomes" id="UP000703269">
    <property type="component" value="Unassembled WGS sequence"/>
</dbReference>
<dbReference type="EMBL" id="BPQB01000195">
    <property type="protein sequence ID" value="GJF00749.1"/>
    <property type="molecule type" value="Genomic_DNA"/>
</dbReference>
<comment type="caution">
    <text evidence="2">The sequence shown here is derived from an EMBL/GenBank/DDBJ whole genome shotgun (WGS) entry which is preliminary data.</text>
</comment>
<keyword evidence="3" id="KW-1185">Reference proteome</keyword>